<comment type="similarity">
    <text evidence="2">Belongs to the Tim17/Tim22/Tim23 family.</text>
</comment>
<accession>A0A8T0REX9</accession>
<evidence type="ECO:0000256" key="8">
    <source>
        <dbReference type="SAM" id="Phobius"/>
    </source>
</evidence>
<sequence length="199" mass="21376">MGRATPTYDTYPDPVYRVVDFVGEFFLGGLALGSAFHFVRGLRGLPGPSGARLAGAVDAVRANAPRVAGKFGAYCAFFSAVDNAATLARGSEDTWNSAAAGAATWGLHGMRRRGARAAARCGILGATGILGIDLALTALDRLSYSAQNQIDRGQEAALVVHRPKSDGRWSPPWWLRMSPRTEYKGRSPWDTRTFGMEQK</sequence>
<dbReference type="GO" id="GO:0030150">
    <property type="term" value="P:protein import into mitochondrial matrix"/>
    <property type="evidence" value="ECO:0007669"/>
    <property type="project" value="TreeGrafter"/>
</dbReference>
<keyword evidence="4" id="KW-0999">Mitochondrion inner membrane</keyword>
<keyword evidence="7 8" id="KW-0472">Membrane</keyword>
<dbReference type="Pfam" id="PF02466">
    <property type="entry name" value="Tim17"/>
    <property type="match status" value="1"/>
</dbReference>
<dbReference type="PANTHER" id="PTHR10485:SF13">
    <property type="match status" value="1"/>
</dbReference>
<evidence type="ECO:0000256" key="3">
    <source>
        <dbReference type="ARBA" id="ARBA00022692"/>
    </source>
</evidence>
<dbReference type="EMBL" id="CM029047">
    <property type="protein sequence ID" value="KAG2583736.1"/>
    <property type="molecule type" value="Genomic_DNA"/>
</dbReference>
<keyword evidence="5 8" id="KW-1133">Transmembrane helix</keyword>
<gene>
    <name evidence="9" type="ORF">PVAP13_6KG237200</name>
</gene>
<evidence type="ECO:0000256" key="1">
    <source>
        <dbReference type="ARBA" id="ARBA00004448"/>
    </source>
</evidence>
<evidence type="ECO:0000256" key="5">
    <source>
        <dbReference type="ARBA" id="ARBA00022989"/>
    </source>
</evidence>
<dbReference type="EMBL" id="CM029047">
    <property type="protein sequence ID" value="KAG2583734.1"/>
    <property type="molecule type" value="Genomic_DNA"/>
</dbReference>
<dbReference type="Proteomes" id="UP000823388">
    <property type="component" value="Chromosome 6K"/>
</dbReference>
<evidence type="ECO:0000256" key="7">
    <source>
        <dbReference type="ARBA" id="ARBA00023136"/>
    </source>
</evidence>
<feature type="transmembrane region" description="Helical" evidence="8">
    <location>
        <begin position="21"/>
        <end position="39"/>
    </location>
</feature>
<evidence type="ECO:0000256" key="2">
    <source>
        <dbReference type="ARBA" id="ARBA00008444"/>
    </source>
</evidence>
<comment type="subcellular location">
    <subcellularLocation>
        <location evidence="1">Mitochondrion inner membrane</location>
        <topology evidence="1">Multi-pass membrane protein</topology>
    </subcellularLocation>
</comment>
<dbReference type="GO" id="GO:0008320">
    <property type="term" value="F:protein transmembrane transporter activity"/>
    <property type="evidence" value="ECO:0007669"/>
    <property type="project" value="TreeGrafter"/>
</dbReference>
<evidence type="ECO:0000256" key="4">
    <source>
        <dbReference type="ARBA" id="ARBA00022792"/>
    </source>
</evidence>
<dbReference type="PANTHER" id="PTHR10485">
    <property type="entry name" value="MITOCHONDRIAL IMPORT INNER MEMBRANE TRANSLOCASE SUBUNIT TIM-17"/>
    <property type="match status" value="1"/>
</dbReference>
<name>A0A8T0REX9_PANVG</name>
<dbReference type="OrthoDB" id="688470at2759"/>
<keyword evidence="3 8" id="KW-0812">Transmembrane</keyword>
<reference evidence="9" key="1">
    <citation type="submission" date="2020-05" db="EMBL/GenBank/DDBJ databases">
        <title>WGS assembly of Panicum virgatum.</title>
        <authorList>
            <person name="Lovell J.T."/>
            <person name="Jenkins J."/>
            <person name="Shu S."/>
            <person name="Juenger T.E."/>
            <person name="Schmutz J."/>
        </authorList>
    </citation>
    <scope>NUCLEOTIDE SEQUENCE</scope>
    <source>
        <strain evidence="9">AP13</strain>
    </source>
</reference>
<proteinExistence type="inferred from homology"/>
<evidence type="ECO:0000256" key="6">
    <source>
        <dbReference type="ARBA" id="ARBA00023128"/>
    </source>
</evidence>
<dbReference type="GO" id="GO:0005744">
    <property type="term" value="C:TIM23 mitochondrial import inner membrane translocase complex"/>
    <property type="evidence" value="ECO:0007669"/>
    <property type="project" value="TreeGrafter"/>
</dbReference>
<evidence type="ECO:0000313" key="10">
    <source>
        <dbReference type="Proteomes" id="UP000823388"/>
    </source>
</evidence>
<organism evidence="9 10">
    <name type="scientific">Panicum virgatum</name>
    <name type="common">Blackwell switchgrass</name>
    <dbReference type="NCBI Taxonomy" id="38727"/>
    <lineage>
        <taxon>Eukaryota</taxon>
        <taxon>Viridiplantae</taxon>
        <taxon>Streptophyta</taxon>
        <taxon>Embryophyta</taxon>
        <taxon>Tracheophyta</taxon>
        <taxon>Spermatophyta</taxon>
        <taxon>Magnoliopsida</taxon>
        <taxon>Liliopsida</taxon>
        <taxon>Poales</taxon>
        <taxon>Poaceae</taxon>
        <taxon>PACMAD clade</taxon>
        <taxon>Panicoideae</taxon>
        <taxon>Panicodae</taxon>
        <taxon>Paniceae</taxon>
        <taxon>Panicinae</taxon>
        <taxon>Panicum</taxon>
        <taxon>Panicum sect. Hiantes</taxon>
    </lineage>
</organism>
<dbReference type="EMBL" id="CM029047">
    <property type="protein sequence ID" value="KAG2583735.1"/>
    <property type="molecule type" value="Genomic_DNA"/>
</dbReference>
<keyword evidence="6" id="KW-0496">Mitochondrion</keyword>
<keyword evidence="10" id="KW-1185">Reference proteome</keyword>
<comment type="caution">
    <text evidence="9">The sequence shown here is derived from an EMBL/GenBank/DDBJ whole genome shotgun (WGS) entry which is preliminary data.</text>
</comment>
<protein>
    <submittedName>
        <fullName evidence="9">Uncharacterized protein</fullName>
    </submittedName>
</protein>
<dbReference type="AlphaFoldDB" id="A0A8T0REX9"/>
<evidence type="ECO:0000313" key="9">
    <source>
        <dbReference type="EMBL" id="KAG2583736.1"/>
    </source>
</evidence>